<feature type="region of interest" description="Disordered" evidence="1">
    <location>
        <begin position="97"/>
        <end position="140"/>
    </location>
</feature>
<gene>
    <name evidence="2" type="ORF">ACFYQT_40055</name>
</gene>
<name>A0ABW6N8H3_9ACTN</name>
<protein>
    <submittedName>
        <fullName evidence="2">Uncharacterized protein</fullName>
    </submittedName>
</protein>
<keyword evidence="3" id="KW-1185">Reference proteome</keyword>
<dbReference type="RefSeq" id="WP_389835540.1">
    <property type="nucleotide sequence ID" value="NZ_JBIAJP010000021.1"/>
</dbReference>
<dbReference type="EMBL" id="JBIAJP010000021">
    <property type="protein sequence ID" value="MFF0009591.1"/>
    <property type="molecule type" value="Genomic_DNA"/>
</dbReference>
<reference evidence="2 3" key="1">
    <citation type="submission" date="2024-10" db="EMBL/GenBank/DDBJ databases">
        <title>The Natural Products Discovery Center: Release of the First 8490 Sequenced Strains for Exploring Actinobacteria Biosynthetic Diversity.</title>
        <authorList>
            <person name="Kalkreuter E."/>
            <person name="Kautsar S.A."/>
            <person name="Yang D."/>
            <person name="Bader C.D."/>
            <person name="Teijaro C.N."/>
            <person name="Fluegel L."/>
            <person name="Davis C.M."/>
            <person name="Simpson J.R."/>
            <person name="Lauterbach L."/>
            <person name="Steele A.D."/>
            <person name="Gui C."/>
            <person name="Meng S."/>
            <person name="Li G."/>
            <person name="Viehrig K."/>
            <person name="Ye F."/>
            <person name="Su P."/>
            <person name="Kiefer A.F."/>
            <person name="Nichols A."/>
            <person name="Cepeda A.J."/>
            <person name="Yan W."/>
            <person name="Fan B."/>
            <person name="Jiang Y."/>
            <person name="Adhikari A."/>
            <person name="Zheng C.-J."/>
            <person name="Schuster L."/>
            <person name="Cowan T.M."/>
            <person name="Smanski M.J."/>
            <person name="Chevrette M.G."/>
            <person name="De Carvalho L.P.S."/>
            <person name="Shen B."/>
        </authorList>
    </citation>
    <scope>NUCLEOTIDE SEQUENCE [LARGE SCALE GENOMIC DNA]</scope>
    <source>
        <strain evidence="2 3">NPDC005497</strain>
    </source>
</reference>
<evidence type="ECO:0000256" key="1">
    <source>
        <dbReference type="SAM" id="MobiDB-lite"/>
    </source>
</evidence>
<dbReference type="Proteomes" id="UP001601422">
    <property type="component" value="Unassembled WGS sequence"/>
</dbReference>
<sequence length="140" mass="15449">MPPDAHAVHTGHGLPDGPRLKRIQGWLTANGIDPRRVVARRPVYVLPVPNGTIQGGLPWLIDVIVFHEYYENPEGNREQNFITNDAVMFQRTVPLKVPFPADPTTADEGTGREGPVEEAPRRSGPGSEEEQRPDQEVGAE</sequence>
<organism evidence="2 3">
    <name type="scientific">Streptomyces tibetensis</name>
    <dbReference type="NCBI Taxonomy" id="2382123"/>
    <lineage>
        <taxon>Bacteria</taxon>
        <taxon>Bacillati</taxon>
        <taxon>Actinomycetota</taxon>
        <taxon>Actinomycetes</taxon>
        <taxon>Kitasatosporales</taxon>
        <taxon>Streptomycetaceae</taxon>
        <taxon>Streptomyces</taxon>
    </lineage>
</organism>
<feature type="compositionally biased region" description="Basic and acidic residues" evidence="1">
    <location>
        <begin position="129"/>
        <end position="140"/>
    </location>
</feature>
<evidence type="ECO:0000313" key="2">
    <source>
        <dbReference type="EMBL" id="MFF0009591.1"/>
    </source>
</evidence>
<comment type="caution">
    <text evidence="2">The sequence shown here is derived from an EMBL/GenBank/DDBJ whole genome shotgun (WGS) entry which is preliminary data.</text>
</comment>
<proteinExistence type="predicted"/>
<evidence type="ECO:0000313" key="3">
    <source>
        <dbReference type="Proteomes" id="UP001601422"/>
    </source>
</evidence>
<accession>A0ABW6N8H3</accession>
<feature type="compositionally biased region" description="Basic and acidic residues" evidence="1">
    <location>
        <begin position="109"/>
        <end position="121"/>
    </location>
</feature>